<evidence type="ECO:0000313" key="2">
    <source>
        <dbReference type="EMBL" id="WAR43627.1"/>
    </source>
</evidence>
<dbReference type="EMBL" id="CP113517">
    <property type="protein sequence ID" value="WAR45501.1"/>
    <property type="molecule type" value="Genomic_DNA"/>
</dbReference>
<keyword evidence="1" id="KW-0812">Transmembrane</keyword>
<reference evidence="2" key="1">
    <citation type="submission" date="2022-11" db="EMBL/GenBank/DDBJ databases">
        <title>Methylomonas rapida sp. nov., Carotenoid-Producing Obligate Methanotrophs with High Growth Characteristics and Biotechnological Potential.</title>
        <authorList>
            <person name="Tikhonova E.N."/>
            <person name="Suleimanov R.Z."/>
            <person name="Miroshnikov K."/>
            <person name="Oshkin I.Y."/>
            <person name="Belova S.E."/>
            <person name="Danilova O.V."/>
            <person name="Ashikhmin A."/>
            <person name="Konopkin A."/>
            <person name="But S.Y."/>
            <person name="Khmelenina V.N."/>
            <person name="Kuznetsov N."/>
            <person name="Pimenov N.V."/>
            <person name="Dedysh S.N."/>
        </authorList>
    </citation>
    <scope>NUCLEOTIDE SEQUENCE</scope>
    <source>
        <strain evidence="2">MP1</strain>
    </source>
</reference>
<accession>A0ABY7GEB5</accession>
<proteinExistence type="predicted"/>
<keyword evidence="1" id="KW-1133">Transmembrane helix</keyword>
<dbReference type="EMBL" id="CP113517">
    <property type="protein sequence ID" value="WAR43627.1"/>
    <property type="molecule type" value="Genomic_DNA"/>
</dbReference>
<name>A0ABY7GEB5_9GAMM</name>
<feature type="transmembrane region" description="Helical" evidence="1">
    <location>
        <begin position="36"/>
        <end position="52"/>
    </location>
</feature>
<protein>
    <submittedName>
        <fullName evidence="2">Uncharacterized protein</fullName>
    </submittedName>
</protein>
<keyword evidence="4" id="KW-1185">Reference proteome</keyword>
<feature type="transmembrane region" description="Helical" evidence="1">
    <location>
        <begin position="12"/>
        <end position="30"/>
    </location>
</feature>
<gene>
    <name evidence="3" type="ORF">NM686_003020</name>
    <name evidence="2" type="ORF">NM686_014735</name>
</gene>
<organism evidence="2 4">
    <name type="scientific">Methylomonas rapida</name>
    <dbReference type="NCBI Taxonomy" id="2963939"/>
    <lineage>
        <taxon>Bacteria</taxon>
        <taxon>Pseudomonadati</taxon>
        <taxon>Pseudomonadota</taxon>
        <taxon>Gammaproteobacteria</taxon>
        <taxon>Methylococcales</taxon>
        <taxon>Methylococcaceae</taxon>
        <taxon>Methylomonas</taxon>
    </lineage>
</organism>
<evidence type="ECO:0000256" key="1">
    <source>
        <dbReference type="SAM" id="Phobius"/>
    </source>
</evidence>
<evidence type="ECO:0000313" key="4">
    <source>
        <dbReference type="Proteomes" id="UP001162780"/>
    </source>
</evidence>
<dbReference type="RefSeq" id="WP_255188618.1">
    <property type="nucleotide sequence ID" value="NZ_CP113517.1"/>
</dbReference>
<sequence length="56" mass="5968">MKINLHEASTKRGLVFVVTGLVAVVFWWFGKDVQPVLAAGTFVVGGLGVALPDRAE</sequence>
<evidence type="ECO:0000313" key="3">
    <source>
        <dbReference type="EMBL" id="WAR45501.1"/>
    </source>
</evidence>
<dbReference type="Proteomes" id="UP001162780">
    <property type="component" value="Chromosome"/>
</dbReference>
<keyword evidence="1" id="KW-0472">Membrane</keyword>